<keyword evidence="1" id="KW-0812">Transmembrane</keyword>
<name>A0A7X3MJR9_9FIRM</name>
<dbReference type="AlphaFoldDB" id="A0A7X3MJR9"/>
<proteinExistence type="predicted"/>
<feature type="transmembrane region" description="Helical" evidence="1">
    <location>
        <begin position="52"/>
        <end position="73"/>
    </location>
</feature>
<sequence length="142" mass="16272">MKKILYIISDLLIAALLAGAYVLQYFAKRKLGMNRWIVFKISKVKQVLPIDILRYAAVAVVLVLAVLLVILYGKNREQYKKIVFYMVIVSVVLAVFYLGFTFCFSQEKIRAYYLALPLIGLANVVQLIKTFTAMKLCKVRKL</sequence>
<reference evidence="2 3" key="1">
    <citation type="submission" date="2019-12" db="EMBL/GenBank/DDBJ databases">
        <title>Sporaefaciens musculi gen. nov., sp. nov., a novel bacterium isolated from the caecum of an obese mouse.</title>
        <authorList>
            <person name="Rasmussen T.S."/>
            <person name="Streidl T."/>
            <person name="Hitch T.C.A."/>
            <person name="Wortmann E."/>
            <person name="Deptula P."/>
            <person name="Hansen M."/>
            <person name="Nielsen D.S."/>
            <person name="Clavel T."/>
            <person name="Vogensen F.K."/>
        </authorList>
    </citation>
    <scope>NUCLEOTIDE SEQUENCE [LARGE SCALE GENOMIC DNA]</scope>
    <source>
        <strain evidence="2 3">WCA-9-b2</strain>
    </source>
</reference>
<organism evidence="2 3">
    <name type="scientific">Sporofaciens musculi</name>
    <dbReference type="NCBI Taxonomy" id="2681861"/>
    <lineage>
        <taxon>Bacteria</taxon>
        <taxon>Bacillati</taxon>
        <taxon>Bacillota</taxon>
        <taxon>Clostridia</taxon>
        <taxon>Lachnospirales</taxon>
        <taxon>Lachnospiraceae</taxon>
        <taxon>Sporofaciens</taxon>
    </lineage>
</organism>
<feature type="transmembrane region" description="Helical" evidence="1">
    <location>
        <begin position="7"/>
        <end position="27"/>
    </location>
</feature>
<evidence type="ECO:0000313" key="3">
    <source>
        <dbReference type="Proteomes" id="UP000460412"/>
    </source>
</evidence>
<evidence type="ECO:0000313" key="2">
    <source>
        <dbReference type="EMBL" id="MXP77719.1"/>
    </source>
</evidence>
<dbReference type="Proteomes" id="UP000460412">
    <property type="component" value="Unassembled WGS sequence"/>
</dbReference>
<protein>
    <submittedName>
        <fullName evidence="2">Uncharacterized protein</fullName>
    </submittedName>
</protein>
<keyword evidence="3" id="KW-1185">Reference proteome</keyword>
<comment type="caution">
    <text evidence="2">The sequence shown here is derived from an EMBL/GenBank/DDBJ whole genome shotgun (WGS) entry which is preliminary data.</text>
</comment>
<accession>A0A7X3MJR9</accession>
<feature type="transmembrane region" description="Helical" evidence="1">
    <location>
        <begin position="112"/>
        <end position="132"/>
    </location>
</feature>
<keyword evidence="1" id="KW-0472">Membrane</keyword>
<evidence type="ECO:0000256" key="1">
    <source>
        <dbReference type="SAM" id="Phobius"/>
    </source>
</evidence>
<dbReference type="EMBL" id="WUQX01000001">
    <property type="protein sequence ID" value="MXP77719.1"/>
    <property type="molecule type" value="Genomic_DNA"/>
</dbReference>
<keyword evidence="1" id="KW-1133">Transmembrane helix</keyword>
<dbReference type="RefSeq" id="WP_159753252.1">
    <property type="nucleotide sequence ID" value="NZ_CASSPE010000004.1"/>
</dbReference>
<feature type="transmembrane region" description="Helical" evidence="1">
    <location>
        <begin position="82"/>
        <end position="100"/>
    </location>
</feature>
<gene>
    <name evidence="2" type="ORF">GN277_20905</name>
</gene>